<sequence>MAYNRAERFPKLITQTPVRVGPGTYDGSFISKPPRDLDCRYPFLNGTQRETLTISRDTILFPGPGSYDPIEPQRHIPERRIGGVSIDYTEARLKKKIYEGPGPTEYDLPDDLFKKTRREIRSHPGTWKGAAGKLWLIKPPRSIITPGISVPSKRDVYGYHINEHGILVKISPIEDEPAFIYDIPRGEENFTTIRYKGNFWSRMTGRKEKKVFVTPGPGDYEHETKKSPTQIYDEKFREIKRATSRQPRYLEAMYRQKLREGFPGPSHYDPPKSTFEKYKKIDCKCDKYTLEPPPFCQTAERFDQGECTDTPGPGTYEIKKPKCSFTHVCRAPFGSLVSRFRDVDDDTCPAPDKYDIVTGNISYESAKRFKYSYERSIPRSTSEKIVTPYSKRKLIDKIEEVKQVSEKSYVHHAVFKSRTDRFRRVLKGIDAPDPGAYEALTSFKANRDRCDFLCRRLAPPFLSSARRVLEITKGIDMTVPASTHYTILYDISKGVKGGVISYSRCDKEKKTKIPGPQYYCINPYIGSSVLKKSFNVTLGKEKFIGETKKVKSRLYRGPSKKTLRWFATTHKDYRHCPITCLTVSR</sequence>
<name>A0A834NDL1_VESVU</name>
<evidence type="ECO:0008006" key="3">
    <source>
        <dbReference type="Google" id="ProtNLM"/>
    </source>
</evidence>
<gene>
    <name evidence="1" type="ORF">HZH66_004268</name>
</gene>
<proteinExistence type="predicted"/>
<dbReference type="Pfam" id="PF07004">
    <property type="entry name" value="SHIPPO-rpt"/>
    <property type="match status" value="2"/>
</dbReference>
<reference evidence="1" key="1">
    <citation type="journal article" date="2020" name="G3 (Bethesda)">
        <title>High-Quality Assemblies for Three Invasive Social Wasps from the &lt;i&gt;Vespula&lt;/i&gt; Genus.</title>
        <authorList>
            <person name="Harrop T.W.R."/>
            <person name="Guhlin J."/>
            <person name="McLaughlin G.M."/>
            <person name="Permina E."/>
            <person name="Stockwell P."/>
            <person name="Gilligan J."/>
            <person name="Le Lec M.F."/>
            <person name="Gruber M.A.M."/>
            <person name="Quinn O."/>
            <person name="Lovegrove M."/>
            <person name="Duncan E.J."/>
            <person name="Remnant E.J."/>
            <person name="Van Eeckhoven J."/>
            <person name="Graham B."/>
            <person name="Knapp R.A."/>
            <person name="Langford K.W."/>
            <person name="Kronenberg Z."/>
            <person name="Press M.O."/>
            <person name="Eacker S.M."/>
            <person name="Wilson-Rankin E.E."/>
            <person name="Purcell J."/>
            <person name="Lester P.J."/>
            <person name="Dearden P.K."/>
        </authorList>
    </citation>
    <scope>NUCLEOTIDE SEQUENCE</scope>
    <source>
        <strain evidence="1">Marl-1</strain>
    </source>
</reference>
<dbReference type="Proteomes" id="UP000614350">
    <property type="component" value="Unassembled WGS sequence"/>
</dbReference>
<dbReference type="InterPro" id="IPR010736">
    <property type="entry name" value="SHIPPO-rpt"/>
</dbReference>
<accession>A0A834NDL1</accession>
<keyword evidence="2" id="KW-1185">Reference proteome</keyword>
<dbReference type="PANTHER" id="PTHR21580">
    <property type="entry name" value="SHIPPO-1-RELATED"/>
    <property type="match status" value="1"/>
</dbReference>
<protein>
    <recommendedName>
        <fullName evidence="3">Sperm-tail PG-rich repeat-containing protein 2</fullName>
    </recommendedName>
</protein>
<comment type="caution">
    <text evidence="1">The sequence shown here is derived from an EMBL/GenBank/DDBJ whole genome shotgun (WGS) entry which is preliminary data.</text>
</comment>
<dbReference type="PANTHER" id="PTHR21580:SF60">
    <property type="entry name" value="SPERM-TAIL PG-RICH REPEAT-CONTAINING PROTEIN 2"/>
    <property type="match status" value="1"/>
</dbReference>
<organism evidence="1 2">
    <name type="scientific">Vespula vulgaris</name>
    <name type="common">Yellow jacket</name>
    <name type="synonym">Wasp</name>
    <dbReference type="NCBI Taxonomy" id="7454"/>
    <lineage>
        <taxon>Eukaryota</taxon>
        <taxon>Metazoa</taxon>
        <taxon>Ecdysozoa</taxon>
        <taxon>Arthropoda</taxon>
        <taxon>Hexapoda</taxon>
        <taxon>Insecta</taxon>
        <taxon>Pterygota</taxon>
        <taxon>Neoptera</taxon>
        <taxon>Endopterygota</taxon>
        <taxon>Hymenoptera</taxon>
        <taxon>Apocrita</taxon>
        <taxon>Aculeata</taxon>
        <taxon>Vespoidea</taxon>
        <taxon>Vespidae</taxon>
        <taxon>Vespinae</taxon>
        <taxon>Vespula</taxon>
    </lineage>
</organism>
<dbReference type="EMBL" id="JACSEA010000003">
    <property type="protein sequence ID" value="KAF7405362.1"/>
    <property type="molecule type" value="Genomic_DNA"/>
</dbReference>
<evidence type="ECO:0000313" key="1">
    <source>
        <dbReference type="EMBL" id="KAF7405362.1"/>
    </source>
</evidence>
<dbReference type="AlphaFoldDB" id="A0A834NDL1"/>
<evidence type="ECO:0000313" key="2">
    <source>
        <dbReference type="Proteomes" id="UP000614350"/>
    </source>
</evidence>
<dbReference type="InterPro" id="IPR051291">
    <property type="entry name" value="CIMAP"/>
</dbReference>